<proteinExistence type="predicted"/>
<keyword evidence="2" id="KW-1185">Reference proteome</keyword>
<dbReference type="PANTHER" id="PTHR35866:SF2">
    <property type="entry name" value="YKGJ FAMILY CYSTEINE CLUSTER PROTEIN"/>
    <property type="match status" value="1"/>
</dbReference>
<dbReference type="Proteomes" id="UP000078476">
    <property type="component" value="Unassembled WGS sequence"/>
</dbReference>
<dbReference type="RefSeq" id="WP_066983092.1">
    <property type="nucleotide sequence ID" value="NZ_LUUI01000109.1"/>
</dbReference>
<accession>A0A177N9G0</accession>
<evidence type="ECO:0000313" key="1">
    <source>
        <dbReference type="EMBL" id="OAI14525.1"/>
    </source>
</evidence>
<dbReference type="InterPro" id="IPR005358">
    <property type="entry name" value="Puta_zinc/iron-chelating_dom"/>
</dbReference>
<dbReference type="PANTHER" id="PTHR35866">
    <property type="entry name" value="PUTATIVE-RELATED"/>
    <property type="match status" value="1"/>
</dbReference>
<dbReference type="STRING" id="980561.A1359_10660"/>
<dbReference type="OrthoDB" id="9806610at2"/>
<sequence length="168" mass="18959">MSILTELHSDIDKRVGIIRSERTDWLCRSGCAGCCHRLAEIPVLTEAEWTLLREGLAGLPQELLQGIGQDVAALAVQKSRPIVCPLLDRSTGTCRVYLFRPIACRTYGFYVQRDKGLYCKDIESQVDNGELNDVVWGNQDAIDRQLKGMGDARELTAWFVDWRDNQSN</sequence>
<reference evidence="1 2" key="1">
    <citation type="submission" date="2016-03" db="EMBL/GenBank/DDBJ databases">
        <authorList>
            <person name="Ploux O."/>
        </authorList>
    </citation>
    <scope>NUCLEOTIDE SEQUENCE [LARGE SCALE GENOMIC DNA]</scope>
    <source>
        <strain evidence="1 2">R-45370</strain>
    </source>
</reference>
<dbReference type="AlphaFoldDB" id="A0A177N9G0"/>
<gene>
    <name evidence="1" type="ORF">A1359_10660</name>
</gene>
<dbReference type="Pfam" id="PF03692">
    <property type="entry name" value="CxxCxxCC"/>
    <property type="match status" value="1"/>
</dbReference>
<organism evidence="1 2">
    <name type="scientific">Methylomonas lenta</name>
    <dbReference type="NCBI Taxonomy" id="980561"/>
    <lineage>
        <taxon>Bacteria</taxon>
        <taxon>Pseudomonadati</taxon>
        <taxon>Pseudomonadota</taxon>
        <taxon>Gammaproteobacteria</taxon>
        <taxon>Methylococcales</taxon>
        <taxon>Methylococcaceae</taxon>
        <taxon>Methylomonas</taxon>
    </lineage>
</organism>
<name>A0A177N9G0_9GAMM</name>
<evidence type="ECO:0000313" key="2">
    <source>
        <dbReference type="Proteomes" id="UP000078476"/>
    </source>
</evidence>
<protein>
    <submittedName>
        <fullName evidence="1">Uncharacterized protein</fullName>
    </submittedName>
</protein>
<comment type="caution">
    <text evidence="1">The sequence shown here is derived from an EMBL/GenBank/DDBJ whole genome shotgun (WGS) entry which is preliminary data.</text>
</comment>
<dbReference type="EMBL" id="LUUI01000109">
    <property type="protein sequence ID" value="OAI14525.1"/>
    <property type="molecule type" value="Genomic_DNA"/>
</dbReference>